<gene>
    <name evidence="2" type="ORF">ACH407_25120</name>
</gene>
<evidence type="ECO:0000313" key="3">
    <source>
        <dbReference type="Proteomes" id="UP001611339"/>
    </source>
</evidence>
<sequence length="1237" mass="133353">MNSFQSVRVESGYGYGVVGADLHVFQDQGPVYLLSEHQAPALPRREWLLAQPSRLLAARLGLVEFTGRERELAELVRWRDDPSGGLSCRWMHGPGGQGKTRLSDELALRSAAAGWKCVTAVHGPGTLLPPATSQDLRTGGARGLLLIVDYADRWPLSHLAWLLSNRLLHGDVPTRVLFLARSSHVWPAVRSLVEEAAGEGEALSLPPLGGPGLDERERMFAAARDCFAGYYGMVDPTVIPPPAALAADSFGLVLALQMAALTAVDAHVREVPAPQEPAAFSAYLLDREQKHWTRLYEGASHGVDFRTAPGEMRRVVFAAALSGARPYGEAVALLERVGFGPAAERLVADHAVCYPPEDPRTALEPLTPDRLAEDFIALTLPGHGTANHPPAVWAEETVDRILTRAPDGSAPTELPRVMAFLVAAAGEGRWPHVPGLLNTLLQRDPGQAVEAGAGTLIALARMPGIDPGVLHDIDLAIPLQGHRDLDAAAAELATRWVAALDPNVDDPVRDGEVAEHLNVRMQRAGRFEEAVHAASAAVKAWLRLADADPRRYGPRLTWGLSLASGALMAAGRPVEGLQAAQDAQRTSDRLATAGFDVGDTTRVAVFTQLAAALMGVGRMAEALEPTARAITLLQAGRRAEPRRGDEALARLLTNRVKALRELERFEEAAGSAGEAVTLWRGLSRLDPHAYQDSLAQALTNESATLYAIGRLAEALPPAMETVAIRTRLVEVNPLKGEPELALALGNLAVLHSDLGRHREALDAARSAVDSHRSLAARWPERYEPMLALALSNLSSVLHENRYLQDALEASKEAVEIRRRWAARLPEVYETLLADSLQHLANAHADLSQDAEAIAAAREFEAIHRRRAAAHPGTGTLVLGRRLVGLGAVLSRTGHRDEALAVTEEAVELLRSQSGPAADAAAATLVLALRNLSGLLRRSDRKDEARRAAGEALDLERRAAAAGVGGQAAAEAAAVMTVIEQDVDAERWRSALAALAEVLPLWRSLYAEEPRRYAPQLAYALHLTQASLNRTGDEDAELSVATELMEVHRRAIPSTGERDSALFSAARRRAEILQDRGDAGEAADAWTDYVAEARKPSGEGPSVDAQLLTMMLPLLFFALRKAERWQEAIAAAEESTAVNAWLYEREGQPLHALGVAMGLWQAAMARVATGSECDRALADVDEAITTMHMLEPQHADEPPTGLLRQMETTRAEILEALGRSTDASAQRRRLGEGPEDRT</sequence>
<accession>A0ABW7UB17</accession>
<protein>
    <submittedName>
        <fullName evidence="2">Tetratricopeptide repeat protein</fullName>
    </submittedName>
</protein>
<dbReference type="SUPFAM" id="SSF48452">
    <property type="entry name" value="TPR-like"/>
    <property type="match status" value="3"/>
</dbReference>
<name>A0ABW7UB17_9ACTN</name>
<dbReference type="InterPro" id="IPR011990">
    <property type="entry name" value="TPR-like_helical_dom_sf"/>
</dbReference>
<feature type="region of interest" description="Disordered" evidence="1">
    <location>
        <begin position="1214"/>
        <end position="1237"/>
    </location>
</feature>
<dbReference type="InterPro" id="IPR019734">
    <property type="entry name" value="TPR_rpt"/>
</dbReference>
<evidence type="ECO:0000256" key="1">
    <source>
        <dbReference type="SAM" id="MobiDB-lite"/>
    </source>
</evidence>
<dbReference type="PANTHER" id="PTHR19959:SF119">
    <property type="entry name" value="FUNGAL LIPASE-LIKE DOMAIN-CONTAINING PROTEIN"/>
    <property type="match status" value="1"/>
</dbReference>
<dbReference type="PANTHER" id="PTHR19959">
    <property type="entry name" value="KINESIN LIGHT CHAIN"/>
    <property type="match status" value="1"/>
</dbReference>
<dbReference type="Proteomes" id="UP001611339">
    <property type="component" value="Unassembled WGS sequence"/>
</dbReference>
<dbReference type="EMBL" id="JBIRUI010000012">
    <property type="protein sequence ID" value="MFI1716841.1"/>
    <property type="molecule type" value="Genomic_DNA"/>
</dbReference>
<dbReference type="Gene3D" id="1.25.40.10">
    <property type="entry name" value="Tetratricopeptide repeat domain"/>
    <property type="match status" value="4"/>
</dbReference>
<dbReference type="Pfam" id="PF13374">
    <property type="entry name" value="TPR_10"/>
    <property type="match status" value="1"/>
</dbReference>
<organism evidence="2 3">
    <name type="scientific">Streptomyces litmocidini</name>
    <dbReference type="NCBI Taxonomy" id="67318"/>
    <lineage>
        <taxon>Bacteria</taxon>
        <taxon>Bacillati</taxon>
        <taxon>Actinomycetota</taxon>
        <taxon>Actinomycetes</taxon>
        <taxon>Kitasatosporales</taxon>
        <taxon>Streptomycetaceae</taxon>
        <taxon>Streptomyces</taxon>
    </lineage>
</organism>
<keyword evidence="3" id="KW-1185">Reference proteome</keyword>
<dbReference type="SMART" id="SM00028">
    <property type="entry name" value="TPR"/>
    <property type="match status" value="7"/>
</dbReference>
<evidence type="ECO:0000313" key="2">
    <source>
        <dbReference type="EMBL" id="MFI1716841.1"/>
    </source>
</evidence>
<dbReference type="RefSeq" id="WP_398711078.1">
    <property type="nucleotide sequence ID" value="NZ_JBIRUI010000012.1"/>
</dbReference>
<reference evidence="2 3" key="1">
    <citation type="submission" date="2024-10" db="EMBL/GenBank/DDBJ databases">
        <title>The Natural Products Discovery Center: Release of the First 8490 Sequenced Strains for Exploring Actinobacteria Biosynthetic Diversity.</title>
        <authorList>
            <person name="Kalkreuter E."/>
            <person name="Kautsar S.A."/>
            <person name="Yang D."/>
            <person name="Bader C.D."/>
            <person name="Teijaro C.N."/>
            <person name="Fluegel L."/>
            <person name="Davis C.M."/>
            <person name="Simpson J.R."/>
            <person name="Lauterbach L."/>
            <person name="Steele A.D."/>
            <person name="Gui C."/>
            <person name="Meng S."/>
            <person name="Li G."/>
            <person name="Viehrig K."/>
            <person name="Ye F."/>
            <person name="Su P."/>
            <person name="Kiefer A.F."/>
            <person name="Nichols A."/>
            <person name="Cepeda A.J."/>
            <person name="Yan W."/>
            <person name="Fan B."/>
            <person name="Jiang Y."/>
            <person name="Adhikari A."/>
            <person name="Zheng C.-J."/>
            <person name="Schuster L."/>
            <person name="Cowan T.M."/>
            <person name="Smanski M.J."/>
            <person name="Chevrette M.G."/>
            <person name="De Carvalho L.P.S."/>
            <person name="Shen B."/>
        </authorList>
    </citation>
    <scope>NUCLEOTIDE SEQUENCE [LARGE SCALE GENOMIC DNA]</scope>
    <source>
        <strain evidence="2 3">NPDC020602</strain>
    </source>
</reference>
<feature type="compositionally biased region" description="Basic and acidic residues" evidence="1">
    <location>
        <begin position="1228"/>
        <end position="1237"/>
    </location>
</feature>
<comment type="caution">
    <text evidence="2">The sequence shown here is derived from an EMBL/GenBank/DDBJ whole genome shotgun (WGS) entry which is preliminary data.</text>
</comment>
<proteinExistence type="predicted"/>